<evidence type="ECO:0000313" key="1">
    <source>
        <dbReference type="EMBL" id="MFC5660143.1"/>
    </source>
</evidence>
<dbReference type="RefSeq" id="WP_344345165.1">
    <property type="nucleotide sequence ID" value="NZ_BAAASM010000001.1"/>
</dbReference>
<dbReference type="EMBL" id="JBHSOE010000086">
    <property type="protein sequence ID" value="MFC5660143.1"/>
    <property type="molecule type" value="Genomic_DNA"/>
</dbReference>
<organism evidence="1 2">
    <name type="scientific">Streptomyces nogalater</name>
    <dbReference type="NCBI Taxonomy" id="38314"/>
    <lineage>
        <taxon>Bacteria</taxon>
        <taxon>Bacillati</taxon>
        <taxon>Actinomycetota</taxon>
        <taxon>Actinomycetes</taxon>
        <taxon>Kitasatosporales</taxon>
        <taxon>Streptomycetaceae</taxon>
        <taxon>Streptomyces</taxon>
    </lineage>
</organism>
<name>A0ABW0WR26_STRNO</name>
<dbReference type="Proteomes" id="UP001596065">
    <property type="component" value="Unassembled WGS sequence"/>
</dbReference>
<gene>
    <name evidence="1" type="ORF">ACFP3J_32335</name>
</gene>
<keyword evidence="2" id="KW-1185">Reference proteome</keyword>
<accession>A0ABW0WR26</accession>
<proteinExistence type="predicted"/>
<comment type="caution">
    <text evidence="1">The sequence shown here is derived from an EMBL/GenBank/DDBJ whole genome shotgun (WGS) entry which is preliminary data.</text>
</comment>
<sequence>MSDSSPLPPARLHPEAELARAALSTPLLSRAARLARWAGPDTRVDAGGTLVEEQLPAAAGLLGLSGNDAAAHASEAWRVAVDAGLVEIVDEEAGTVRAGENLALLTGSPREVLAVWLTALETVIADAAVPDLDDLADAIDDSGRVDFSSLDWDPGADADFLDGVLGNLYLLTVGEDGAGQSAVPLPALAASMLVPDDMGEPTNDVLEQVSDAMMRLDDQFRALEPAGLVAYQPVDEALMADADEEPAAPVDDTDVSRYGMVRLTPLGVYGLRARLLEAGFEAPAVGELADKGADALLDGTARFGQSAARAETEQWLARREPLAAARELLAAARGADAGGPLRRLRCQQALSLVGAEAEPALREVLDDPELGGLARVWLSERGAAGVPAPSQDLVFWLTVDTLAAQLAAEGNSEELRALVEGLAAQHSGFFAAAWRVDHPATAEVLDAMGRLHPDKKVAKEARKAAFKARSQQGG</sequence>
<reference evidence="2" key="1">
    <citation type="journal article" date="2019" name="Int. J. Syst. Evol. Microbiol.">
        <title>The Global Catalogue of Microorganisms (GCM) 10K type strain sequencing project: providing services to taxonomists for standard genome sequencing and annotation.</title>
        <authorList>
            <consortium name="The Broad Institute Genomics Platform"/>
            <consortium name="The Broad Institute Genome Sequencing Center for Infectious Disease"/>
            <person name="Wu L."/>
            <person name="Ma J."/>
        </authorList>
    </citation>
    <scope>NUCLEOTIDE SEQUENCE [LARGE SCALE GENOMIC DNA]</scope>
    <source>
        <strain evidence="2">KCTC 5701</strain>
    </source>
</reference>
<protein>
    <submittedName>
        <fullName evidence="1">Uncharacterized protein</fullName>
    </submittedName>
</protein>
<evidence type="ECO:0000313" key="2">
    <source>
        <dbReference type="Proteomes" id="UP001596065"/>
    </source>
</evidence>